<reference evidence="4 6" key="3">
    <citation type="submission" date="2018-10" db="EMBL/GenBank/DDBJ databases">
        <title>Geobacillus stearothermophilus in processing lines of powdered infant formula.</title>
        <authorList>
            <person name="Rhee M.S."/>
            <person name="Choi I.-G."/>
            <person name="Cho T.J."/>
            <person name="Park B."/>
        </authorList>
    </citation>
    <scope>NUCLEOTIDE SEQUENCE [LARGE SCALE GENOMIC DNA]</scope>
    <source>
        <strain evidence="4 6">FHS-PPGT130</strain>
    </source>
</reference>
<dbReference type="OrthoDB" id="9787585at2"/>
<sequence length="77" mass="8880">MSICHSKGMEFDAVMLVNVNGEHFPNDDLHARLLYVLVTRAQHELKIFRYWKGSFSQQPNPLPSLMTSYEKAVHAHP</sequence>
<dbReference type="Pfam" id="PF13538">
    <property type="entry name" value="UvrD_C_2"/>
    <property type="match status" value="1"/>
</dbReference>
<dbReference type="RefSeq" id="WP_080985717.1">
    <property type="nucleotide sequence ID" value="NZ_JARTKT010000253.1"/>
</dbReference>
<dbReference type="Proteomes" id="UP000266922">
    <property type="component" value="Unassembled WGS sequence"/>
</dbReference>
<evidence type="ECO:0000313" key="2">
    <source>
        <dbReference type="EMBL" id="KAF6511329.1"/>
    </source>
</evidence>
<dbReference type="Proteomes" id="UP000075424">
    <property type="component" value="Unassembled WGS sequence"/>
</dbReference>
<accession>A0A150MXR2</accession>
<feature type="domain" description="UvrD-like helicase C-terminal" evidence="1">
    <location>
        <begin position="2"/>
        <end position="45"/>
    </location>
</feature>
<dbReference type="AlphaFoldDB" id="A0A150MXR2"/>
<reference evidence="3 5" key="1">
    <citation type="submission" date="2016-01" db="EMBL/GenBank/DDBJ databases">
        <title>Draft Genome Sequences of Seven Thermophilic Sporeformers Isolated from Foods.</title>
        <authorList>
            <person name="Berendsen E.M."/>
            <person name="Wells-Bennik M.H."/>
            <person name="Krawcyk A.O."/>
            <person name="De Jong A."/>
            <person name="Holsappel S."/>
            <person name="Eijlander R.T."/>
            <person name="Kuipers O.P."/>
        </authorList>
    </citation>
    <scope>NUCLEOTIDE SEQUENCE [LARGE SCALE GENOMIC DNA]</scope>
    <source>
        <strain evidence="3 5">B4109</strain>
    </source>
</reference>
<dbReference type="EMBL" id="LUCS01000018">
    <property type="protein sequence ID" value="KAF6511329.1"/>
    <property type="molecule type" value="Genomic_DNA"/>
</dbReference>
<name>A0A150MXR2_GEOSE</name>
<dbReference type="InterPro" id="IPR027785">
    <property type="entry name" value="UvrD-like_helicase_C"/>
</dbReference>
<gene>
    <name evidence="3" type="ORF">B4109_1194</name>
    <name evidence="4" type="ORF">D9548_04850</name>
    <name evidence="2" type="ORF">GS8_905</name>
</gene>
<evidence type="ECO:0000313" key="7">
    <source>
        <dbReference type="Proteomes" id="UP000773850"/>
    </source>
</evidence>
<reference evidence="2 7" key="2">
    <citation type="submission" date="2016-03" db="EMBL/GenBank/DDBJ databases">
        <title>Spore heat resistance.</title>
        <authorList>
            <person name="Boekhorst J."/>
            <person name="Berendsen E.M."/>
            <person name="Wells-Bennik M.H."/>
            <person name="Kuipers O.P."/>
        </authorList>
    </citation>
    <scope>NUCLEOTIDE SEQUENCE [LARGE SCALE GENOMIC DNA]</scope>
    <source>
        <strain evidence="2 7">GS8</strain>
    </source>
</reference>
<evidence type="ECO:0000313" key="6">
    <source>
        <dbReference type="Proteomes" id="UP000266922"/>
    </source>
</evidence>
<dbReference type="SUPFAM" id="SSF52540">
    <property type="entry name" value="P-loop containing nucleoside triphosphate hydrolases"/>
    <property type="match status" value="1"/>
</dbReference>
<dbReference type="PATRIC" id="fig|1422.18.peg.780"/>
<protein>
    <recommendedName>
        <fullName evidence="1">UvrD-like helicase C-terminal domain-containing protein</fullName>
    </recommendedName>
</protein>
<evidence type="ECO:0000313" key="4">
    <source>
        <dbReference type="EMBL" id="RLQ14547.1"/>
    </source>
</evidence>
<evidence type="ECO:0000313" key="3">
    <source>
        <dbReference type="EMBL" id="KYD29230.1"/>
    </source>
</evidence>
<dbReference type="Gene3D" id="3.40.50.300">
    <property type="entry name" value="P-loop containing nucleotide triphosphate hydrolases"/>
    <property type="match status" value="1"/>
</dbReference>
<dbReference type="InterPro" id="IPR027417">
    <property type="entry name" value="P-loop_NTPase"/>
</dbReference>
<keyword evidence="7" id="KW-1185">Reference proteome</keyword>
<dbReference type="EMBL" id="LQYV01000014">
    <property type="protein sequence ID" value="KYD29230.1"/>
    <property type="molecule type" value="Genomic_DNA"/>
</dbReference>
<dbReference type="EMBL" id="RCTJ01000010">
    <property type="protein sequence ID" value="RLQ14547.1"/>
    <property type="molecule type" value="Genomic_DNA"/>
</dbReference>
<evidence type="ECO:0000259" key="1">
    <source>
        <dbReference type="Pfam" id="PF13538"/>
    </source>
</evidence>
<organism evidence="3 5">
    <name type="scientific">Geobacillus stearothermophilus</name>
    <name type="common">Bacillus stearothermophilus</name>
    <dbReference type="NCBI Taxonomy" id="1422"/>
    <lineage>
        <taxon>Bacteria</taxon>
        <taxon>Bacillati</taxon>
        <taxon>Bacillota</taxon>
        <taxon>Bacilli</taxon>
        <taxon>Bacillales</taxon>
        <taxon>Anoxybacillaceae</taxon>
        <taxon>Geobacillus</taxon>
    </lineage>
</organism>
<comment type="caution">
    <text evidence="3">The sequence shown here is derived from an EMBL/GenBank/DDBJ whole genome shotgun (WGS) entry which is preliminary data.</text>
</comment>
<dbReference type="Proteomes" id="UP000773850">
    <property type="component" value="Unassembled WGS sequence"/>
</dbReference>
<proteinExistence type="predicted"/>
<evidence type="ECO:0000313" key="5">
    <source>
        <dbReference type="Proteomes" id="UP000075424"/>
    </source>
</evidence>